<accession>A0A1J4P266</accession>
<keyword evidence="2" id="KW-0645">Protease</keyword>
<proteinExistence type="predicted"/>
<keyword evidence="2" id="KW-0378">Hydrolase</keyword>
<dbReference type="AlphaFoldDB" id="A0A1J4P266"/>
<dbReference type="GO" id="GO:0008233">
    <property type="term" value="F:peptidase activity"/>
    <property type="evidence" value="ECO:0007669"/>
    <property type="project" value="UniProtKB-KW"/>
</dbReference>
<dbReference type="EMBL" id="LAVA02000026">
    <property type="protein sequence ID" value="OIJ67518.1"/>
    <property type="molecule type" value="Genomic_DNA"/>
</dbReference>
<sequence>MISRLDAVESATTLLRRVYPEKADSIVLFPEKSVDHPYGWLISFDFAQHIETGDWLQSPVTTVVVVPHDGGKAHFPPSIIPVADYMNRRASGEWPPKEFPR</sequence>
<evidence type="ECO:0000259" key="1">
    <source>
        <dbReference type="Pfam" id="PF15567"/>
    </source>
</evidence>
<evidence type="ECO:0000313" key="3">
    <source>
        <dbReference type="Proteomes" id="UP000034196"/>
    </source>
</evidence>
<protein>
    <submittedName>
        <fullName evidence="2">Serine protease</fullName>
    </submittedName>
</protein>
<dbReference type="Pfam" id="PF15567">
    <property type="entry name" value="Imm35"/>
    <property type="match status" value="1"/>
</dbReference>
<reference evidence="2" key="1">
    <citation type="submission" date="2016-10" db="EMBL/GenBank/DDBJ databases">
        <title>Genome sequence of Streptomyces mangrovisoli MUSC 149.</title>
        <authorList>
            <person name="Lee L.-H."/>
            <person name="Ser H.-L."/>
        </authorList>
    </citation>
    <scope>NUCLEOTIDE SEQUENCE [LARGE SCALE GENOMIC DNA]</scope>
    <source>
        <strain evidence="2">MUSC 149</strain>
    </source>
</reference>
<feature type="domain" description="Immunity protein 35" evidence="1">
    <location>
        <begin position="6"/>
        <end position="84"/>
    </location>
</feature>
<dbReference type="GO" id="GO:0006508">
    <property type="term" value="P:proteolysis"/>
    <property type="evidence" value="ECO:0007669"/>
    <property type="project" value="UniProtKB-KW"/>
</dbReference>
<name>A0A1J4P266_9ACTN</name>
<dbReference type="Proteomes" id="UP000034196">
    <property type="component" value="Unassembled WGS sequence"/>
</dbReference>
<gene>
    <name evidence="2" type="ORF">WN71_013115</name>
</gene>
<dbReference type="OrthoDB" id="4230717at2"/>
<keyword evidence="3" id="KW-1185">Reference proteome</keyword>
<comment type="caution">
    <text evidence="2">The sequence shown here is derived from an EMBL/GenBank/DDBJ whole genome shotgun (WGS) entry which is preliminary data.</text>
</comment>
<evidence type="ECO:0000313" key="2">
    <source>
        <dbReference type="EMBL" id="OIJ67518.1"/>
    </source>
</evidence>
<dbReference type="RefSeq" id="WP_046583591.1">
    <property type="nucleotide sequence ID" value="NZ_LAVA02000026.1"/>
</dbReference>
<dbReference type="STRING" id="1428628.WN71_013115"/>
<organism evidence="2 3">
    <name type="scientific">Streptomyces mangrovisoli</name>
    <dbReference type="NCBI Taxonomy" id="1428628"/>
    <lineage>
        <taxon>Bacteria</taxon>
        <taxon>Bacillati</taxon>
        <taxon>Actinomycetota</taxon>
        <taxon>Actinomycetes</taxon>
        <taxon>Kitasatosporales</taxon>
        <taxon>Streptomycetaceae</taxon>
        <taxon>Streptomyces</taxon>
    </lineage>
</organism>
<dbReference type="InterPro" id="IPR029082">
    <property type="entry name" value="Imm35"/>
</dbReference>